<dbReference type="PANTHER" id="PTHR33909">
    <property type="entry name" value="SEC TRANSLOCON ACCESSORY COMPLEX SUBUNIT YAJC"/>
    <property type="match status" value="1"/>
</dbReference>
<dbReference type="SMART" id="SM01323">
    <property type="entry name" value="YajC"/>
    <property type="match status" value="1"/>
</dbReference>
<dbReference type="GO" id="GO:0005886">
    <property type="term" value="C:plasma membrane"/>
    <property type="evidence" value="ECO:0007669"/>
    <property type="project" value="UniProtKB-SubCell"/>
</dbReference>
<sequence>MDQGTLTILMLVAFFAVYYFLLIRPQKKKEKQIKEMRNSISVGDSITTIGGFMGKVVTVKDDYFVIECGADKNKLNVAKWGVATKDSEEKE</sequence>
<evidence type="ECO:0000256" key="6">
    <source>
        <dbReference type="ARBA" id="ARBA00022989"/>
    </source>
</evidence>
<evidence type="ECO:0000313" key="10">
    <source>
        <dbReference type="EMBL" id="MPM85472.1"/>
    </source>
</evidence>
<evidence type="ECO:0000256" key="3">
    <source>
        <dbReference type="ARBA" id="ARBA00022475"/>
    </source>
</evidence>
<evidence type="ECO:0000256" key="8">
    <source>
        <dbReference type="ARBA" id="ARBA00023136"/>
    </source>
</evidence>
<evidence type="ECO:0000256" key="1">
    <source>
        <dbReference type="ARBA" id="ARBA00004162"/>
    </source>
</evidence>
<keyword evidence="8 9" id="KW-0472">Membrane</keyword>
<keyword evidence="7" id="KW-0811">Translocation</keyword>
<evidence type="ECO:0008006" key="11">
    <source>
        <dbReference type="Google" id="ProtNLM"/>
    </source>
</evidence>
<evidence type="ECO:0000256" key="2">
    <source>
        <dbReference type="ARBA" id="ARBA00022448"/>
    </source>
</evidence>
<gene>
    <name evidence="10" type="ORF">SDC9_132553</name>
</gene>
<keyword evidence="6 9" id="KW-1133">Transmembrane helix</keyword>
<accession>A0A645DA29</accession>
<evidence type="ECO:0000256" key="5">
    <source>
        <dbReference type="ARBA" id="ARBA00022927"/>
    </source>
</evidence>
<dbReference type="Pfam" id="PF02699">
    <property type="entry name" value="YajC"/>
    <property type="match status" value="1"/>
</dbReference>
<protein>
    <recommendedName>
        <fullName evidence="11">Sec translocon accessory complex subunit YajC</fullName>
    </recommendedName>
</protein>
<feature type="transmembrane region" description="Helical" evidence="9">
    <location>
        <begin position="6"/>
        <end position="23"/>
    </location>
</feature>
<dbReference type="NCBIfam" id="TIGR00739">
    <property type="entry name" value="yajC"/>
    <property type="match status" value="1"/>
</dbReference>
<dbReference type="PRINTS" id="PR01853">
    <property type="entry name" value="YAJCTRNLCASE"/>
</dbReference>
<dbReference type="EMBL" id="VSSQ01033768">
    <property type="protein sequence ID" value="MPM85472.1"/>
    <property type="molecule type" value="Genomic_DNA"/>
</dbReference>
<keyword evidence="3" id="KW-1003">Cell membrane</keyword>
<dbReference type="AlphaFoldDB" id="A0A645DA29"/>
<evidence type="ECO:0000256" key="9">
    <source>
        <dbReference type="SAM" id="Phobius"/>
    </source>
</evidence>
<dbReference type="PANTHER" id="PTHR33909:SF1">
    <property type="entry name" value="SEC TRANSLOCON ACCESSORY COMPLEX SUBUNIT YAJC"/>
    <property type="match status" value="1"/>
</dbReference>
<dbReference type="GO" id="GO:0015031">
    <property type="term" value="P:protein transport"/>
    <property type="evidence" value="ECO:0007669"/>
    <property type="project" value="UniProtKB-KW"/>
</dbReference>
<keyword evidence="4 9" id="KW-0812">Transmembrane</keyword>
<name>A0A645DA29_9ZZZZ</name>
<keyword evidence="2" id="KW-0813">Transport</keyword>
<dbReference type="InterPro" id="IPR003849">
    <property type="entry name" value="Preprotein_translocase_YajC"/>
</dbReference>
<organism evidence="10">
    <name type="scientific">bioreactor metagenome</name>
    <dbReference type="NCBI Taxonomy" id="1076179"/>
    <lineage>
        <taxon>unclassified sequences</taxon>
        <taxon>metagenomes</taxon>
        <taxon>ecological metagenomes</taxon>
    </lineage>
</organism>
<evidence type="ECO:0000256" key="4">
    <source>
        <dbReference type="ARBA" id="ARBA00022692"/>
    </source>
</evidence>
<comment type="caution">
    <text evidence="10">The sequence shown here is derived from an EMBL/GenBank/DDBJ whole genome shotgun (WGS) entry which is preliminary data.</text>
</comment>
<evidence type="ECO:0000256" key="7">
    <source>
        <dbReference type="ARBA" id="ARBA00023010"/>
    </source>
</evidence>
<comment type="subcellular location">
    <subcellularLocation>
        <location evidence="1">Cell membrane</location>
        <topology evidence="1">Single-pass membrane protein</topology>
    </subcellularLocation>
</comment>
<keyword evidence="5" id="KW-0653">Protein transport</keyword>
<proteinExistence type="predicted"/>
<reference evidence="10" key="1">
    <citation type="submission" date="2019-08" db="EMBL/GenBank/DDBJ databases">
        <authorList>
            <person name="Kucharzyk K."/>
            <person name="Murdoch R.W."/>
            <person name="Higgins S."/>
            <person name="Loffler F."/>
        </authorList>
    </citation>
    <scope>NUCLEOTIDE SEQUENCE</scope>
</reference>